<gene>
    <name evidence="14" type="ORF">RGB73_23675</name>
</gene>
<feature type="transmembrane region" description="Helical" evidence="11">
    <location>
        <begin position="360"/>
        <end position="380"/>
    </location>
</feature>
<keyword evidence="11" id="KW-1133">Transmembrane helix</keyword>
<evidence type="ECO:0000313" key="15">
    <source>
        <dbReference type="Proteomes" id="UP001256827"/>
    </source>
</evidence>
<keyword evidence="7" id="KW-0067">ATP-binding</keyword>
<keyword evidence="6 14" id="KW-0418">Kinase</keyword>
<keyword evidence="11" id="KW-0812">Transmembrane</keyword>
<name>A0ABY9T0N1_BREBE</name>
<dbReference type="Gene3D" id="2.60.120.260">
    <property type="entry name" value="Galactose-binding domain-like"/>
    <property type="match status" value="1"/>
</dbReference>
<dbReference type="Pfam" id="PF07695">
    <property type="entry name" value="7TMR-DISM_7TM"/>
    <property type="match status" value="1"/>
</dbReference>
<feature type="transmembrane region" description="Helical" evidence="11">
    <location>
        <begin position="275"/>
        <end position="291"/>
    </location>
</feature>
<dbReference type="InterPro" id="IPR036890">
    <property type="entry name" value="HATPase_C_sf"/>
</dbReference>
<dbReference type="Pfam" id="PF02518">
    <property type="entry name" value="HATPase_c"/>
    <property type="match status" value="1"/>
</dbReference>
<dbReference type="EMBL" id="CP134050">
    <property type="protein sequence ID" value="WNC13658.1"/>
    <property type="molecule type" value="Genomic_DNA"/>
</dbReference>
<feature type="coiled-coil region" evidence="9">
    <location>
        <begin position="413"/>
        <end position="461"/>
    </location>
</feature>
<feature type="transmembrane region" description="Helical" evidence="11">
    <location>
        <begin position="238"/>
        <end position="255"/>
    </location>
</feature>
<keyword evidence="4" id="KW-0808">Transferase</keyword>
<keyword evidence="3" id="KW-0597">Phosphoprotein</keyword>
<dbReference type="GO" id="GO:0016301">
    <property type="term" value="F:kinase activity"/>
    <property type="evidence" value="ECO:0007669"/>
    <property type="project" value="UniProtKB-KW"/>
</dbReference>
<dbReference type="InterPro" id="IPR004358">
    <property type="entry name" value="Sig_transdc_His_kin-like_C"/>
</dbReference>
<dbReference type="Gene3D" id="3.30.565.10">
    <property type="entry name" value="Histidine kinase-like ATPase, C-terminal domain"/>
    <property type="match status" value="1"/>
</dbReference>
<evidence type="ECO:0000256" key="8">
    <source>
        <dbReference type="ARBA" id="ARBA00023012"/>
    </source>
</evidence>
<dbReference type="InterPro" id="IPR011623">
    <property type="entry name" value="7TMR_DISM_rcpt_extracell_dom1"/>
</dbReference>
<feature type="signal peptide" evidence="12">
    <location>
        <begin position="1"/>
        <end position="25"/>
    </location>
</feature>
<dbReference type="Proteomes" id="UP001256827">
    <property type="component" value="Chromosome"/>
</dbReference>
<dbReference type="InterPro" id="IPR008979">
    <property type="entry name" value="Galactose-bd-like_sf"/>
</dbReference>
<dbReference type="InterPro" id="IPR003594">
    <property type="entry name" value="HATPase_dom"/>
</dbReference>
<evidence type="ECO:0000256" key="6">
    <source>
        <dbReference type="ARBA" id="ARBA00022777"/>
    </source>
</evidence>
<dbReference type="PRINTS" id="PR00344">
    <property type="entry name" value="BCTRLSENSOR"/>
</dbReference>
<dbReference type="InterPro" id="IPR005467">
    <property type="entry name" value="His_kinase_dom"/>
</dbReference>
<accession>A0ABY9T0N1</accession>
<dbReference type="InterPro" id="IPR036097">
    <property type="entry name" value="HisK_dim/P_sf"/>
</dbReference>
<evidence type="ECO:0000259" key="13">
    <source>
        <dbReference type="PROSITE" id="PS50109"/>
    </source>
</evidence>
<evidence type="ECO:0000256" key="1">
    <source>
        <dbReference type="ARBA" id="ARBA00000085"/>
    </source>
</evidence>
<dbReference type="PROSITE" id="PS50109">
    <property type="entry name" value="HIS_KIN"/>
    <property type="match status" value="1"/>
</dbReference>
<dbReference type="InterPro" id="IPR050736">
    <property type="entry name" value="Sensor_HK_Regulatory"/>
</dbReference>
<feature type="transmembrane region" description="Helical" evidence="11">
    <location>
        <begin position="208"/>
        <end position="231"/>
    </location>
</feature>
<evidence type="ECO:0000256" key="12">
    <source>
        <dbReference type="SAM" id="SignalP"/>
    </source>
</evidence>
<evidence type="ECO:0000256" key="7">
    <source>
        <dbReference type="ARBA" id="ARBA00022840"/>
    </source>
</evidence>
<dbReference type="SUPFAM" id="SSF47384">
    <property type="entry name" value="Homodimeric domain of signal transducing histidine kinase"/>
    <property type="match status" value="1"/>
</dbReference>
<organism evidence="14 15">
    <name type="scientific">Brevibacillus brevis</name>
    <name type="common">Bacillus brevis</name>
    <dbReference type="NCBI Taxonomy" id="1393"/>
    <lineage>
        <taxon>Bacteria</taxon>
        <taxon>Bacillati</taxon>
        <taxon>Bacillota</taxon>
        <taxon>Bacilli</taxon>
        <taxon>Bacillales</taxon>
        <taxon>Paenibacillaceae</taxon>
        <taxon>Brevibacillus</taxon>
    </lineage>
</organism>
<evidence type="ECO:0000256" key="10">
    <source>
        <dbReference type="SAM" id="MobiDB-lite"/>
    </source>
</evidence>
<dbReference type="SMART" id="SM00388">
    <property type="entry name" value="HisKA"/>
    <property type="match status" value="1"/>
</dbReference>
<feature type="domain" description="Histidine kinase" evidence="13">
    <location>
        <begin position="461"/>
        <end position="685"/>
    </location>
</feature>
<keyword evidence="11" id="KW-0472">Membrane</keyword>
<dbReference type="CDD" id="cd00075">
    <property type="entry name" value="HATPase"/>
    <property type="match status" value="1"/>
</dbReference>
<dbReference type="Gene3D" id="1.10.287.130">
    <property type="match status" value="1"/>
</dbReference>
<dbReference type="PANTHER" id="PTHR43711">
    <property type="entry name" value="TWO-COMPONENT HISTIDINE KINASE"/>
    <property type="match status" value="1"/>
</dbReference>
<sequence>MRRRFVRCALLLCLFVLLVPSVAAAATQSPEPSPLAARGVIDLRGVNWQQQDVVLLNGEWEVYWQQLLNSFGSSQNRQTSMYMPVPSPWKKGVAGQTVSNHGFATYRLRILFDEEAANKQFALYMPSVASAYELWIDGQRLGQNGVVGKSREEMVPQNYSKVVVFRPKHPEAEVVLQVSNFVQRNGGVWEAIRLGPVQSIILQRESRLVYEALIAGSLFVMGIYHLILYPLRRKEKSALYFSVCCMAVSLRTLLLGETLAYRFIPVFPWSLGVKLEYLTSFVAMMALLLFVRSQYPQELKRGYVKGALLAGGILGSLVLLLPTWIFTEGLAVMEAYLVVNFGCLLLAYGKAAARKRTGSLLNGIGLLVFFLSVIGEILFYANLSPFENSAPLGLLVFLVTQMINLSRMIALSFERVEQLSLELRQINESLEEKVSRRTQALKEKNEELRRMEESRRKLLSNIAHELGTPLTSIQGFIKAMIDGVVKSDDSRYLHIIYDKTIYLHRIITDLFELSRMEARQIRFHYQPVMLLPFFRQLYEKYRMDIEEKGLSFHWETSCPAQVEGEPVLWVDPVRIEQVVANLLVNAQKYTPAGGAITLRVAWECTAGSGGLARICVRDTGSGMDAETLPFVFDRFYKGKGPRKGEGAGLGLAICKEIVDHHQGNLRVESEVGAGSAFTFSLPVRLKIGEGEGERDGQTGHHAGRGRSEHPGAGRAISHGQ</sequence>
<feature type="region of interest" description="Disordered" evidence="10">
    <location>
        <begin position="688"/>
        <end position="720"/>
    </location>
</feature>
<dbReference type="RefSeq" id="WP_310765206.1">
    <property type="nucleotide sequence ID" value="NZ_CP134050.1"/>
</dbReference>
<reference evidence="14 15" key="1">
    <citation type="submission" date="2023-09" db="EMBL/GenBank/DDBJ databases">
        <title>Complete Genome and Methylome dissection of Bacillus brevis NEB573 original source of BbsI restriction endonuclease.</title>
        <authorList>
            <person name="Fomenkov A."/>
            <person name="Roberts R.D."/>
        </authorList>
    </citation>
    <scope>NUCLEOTIDE SEQUENCE [LARGE SCALE GENOMIC DNA]</scope>
    <source>
        <strain evidence="14 15">NEB573</strain>
    </source>
</reference>
<dbReference type="PANTHER" id="PTHR43711:SF1">
    <property type="entry name" value="HISTIDINE KINASE 1"/>
    <property type="match status" value="1"/>
</dbReference>
<evidence type="ECO:0000256" key="3">
    <source>
        <dbReference type="ARBA" id="ARBA00022553"/>
    </source>
</evidence>
<evidence type="ECO:0000256" key="5">
    <source>
        <dbReference type="ARBA" id="ARBA00022741"/>
    </source>
</evidence>
<dbReference type="Pfam" id="PF00512">
    <property type="entry name" value="HisKA"/>
    <property type="match status" value="1"/>
</dbReference>
<evidence type="ECO:0000313" key="14">
    <source>
        <dbReference type="EMBL" id="WNC13658.1"/>
    </source>
</evidence>
<feature type="transmembrane region" description="Helical" evidence="11">
    <location>
        <begin position="303"/>
        <end position="325"/>
    </location>
</feature>
<dbReference type="CDD" id="cd00082">
    <property type="entry name" value="HisKA"/>
    <property type="match status" value="1"/>
</dbReference>
<evidence type="ECO:0000256" key="9">
    <source>
        <dbReference type="SAM" id="Coils"/>
    </source>
</evidence>
<proteinExistence type="predicted"/>
<evidence type="ECO:0000256" key="2">
    <source>
        <dbReference type="ARBA" id="ARBA00012438"/>
    </source>
</evidence>
<comment type="catalytic activity">
    <reaction evidence="1">
        <text>ATP + protein L-histidine = ADP + protein N-phospho-L-histidine.</text>
        <dbReference type="EC" id="2.7.13.3"/>
    </reaction>
</comment>
<protein>
    <recommendedName>
        <fullName evidence="2">histidine kinase</fullName>
        <ecNumber evidence="2">2.7.13.3</ecNumber>
    </recommendedName>
</protein>
<dbReference type="EC" id="2.7.13.3" evidence="2"/>
<feature type="transmembrane region" description="Helical" evidence="11">
    <location>
        <begin position="331"/>
        <end position="348"/>
    </location>
</feature>
<feature type="chain" id="PRO_5045308481" description="histidine kinase" evidence="12">
    <location>
        <begin position="26"/>
        <end position="720"/>
    </location>
</feature>
<dbReference type="SMART" id="SM00387">
    <property type="entry name" value="HATPase_c"/>
    <property type="match status" value="1"/>
</dbReference>
<evidence type="ECO:0000256" key="4">
    <source>
        <dbReference type="ARBA" id="ARBA00022679"/>
    </source>
</evidence>
<keyword evidence="15" id="KW-1185">Reference proteome</keyword>
<feature type="compositionally biased region" description="Basic and acidic residues" evidence="10">
    <location>
        <begin position="688"/>
        <end position="698"/>
    </location>
</feature>
<dbReference type="SUPFAM" id="SSF49785">
    <property type="entry name" value="Galactose-binding domain-like"/>
    <property type="match status" value="1"/>
</dbReference>
<keyword evidence="5" id="KW-0547">Nucleotide-binding</keyword>
<dbReference type="SUPFAM" id="SSF55874">
    <property type="entry name" value="ATPase domain of HSP90 chaperone/DNA topoisomerase II/histidine kinase"/>
    <property type="match status" value="1"/>
</dbReference>
<keyword evidence="9" id="KW-0175">Coiled coil</keyword>
<keyword evidence="12" id="KW-0732">Signal</keyword>
<evidence type="ECO:0000256" key="11">
    <source>
        <dbReference type="SAM" id="Phobius"/>
    </source>
</evidence>
<dbReference type="InterPro" id="IPR003661">
    <property type="entry name" value="HisK_dim/P_dom"/>
</dbReference>
<keyword evidence="8" id="KW-0902">Two-component regulatory system</keyword>